<protein>
    <submittedName>
        <fullName evidence="1">Uncharacterized protein</fullName>
    </submittedName>
</protein>
<reference evidence="1 2" key="1">
    <citation type="submission" date="2009-11" db="EMBL/GenBank/DDBJ databases">
        <authorList>
            <person name="Weinstock G."/>
            <person name="Sodergren E."/>
            <person name="Clifton S."/>
            <person name="Fulton L."/>
            <person name="Fulton B."/>
            <person name="Courtney L."/>
            <person name="Fronick C."/>
            <person name="Harrison M."/>
            <person name="Strong C."/>
            <person name="Farmer C."/>
            <person name="Delahaunty K."/>
            <person name="Markovic C."/>
            <person name="Hall O."/>
            <person name="Minx P."/>
            <person name="Tomlinson C."/>
            <person name="Mitreva M."/>
            <person name="Nelson J."/>
            <person name="Hou S."/>
            <person name="Wollam A."/>
            <person name="Pepin K.H."/>
            <person name="Johnson M."/>
            <person name="Bhonagiri V."/>
            <person name="Nash W.E."/>
            <person name="Warren W."/>
            <person name="Chinwalla A."/>
            <person name="Mardis E.R."/>
            <person name="Wilson R.K."/>
        </authorList>
    </citation>
    <scope>NUCLEOTIDE SEQUENCE [LARGE SCALE GENOMIC DNA]</scope>
    <source>
        <strain evidence="1 2">F0302</strain>
    </source>
</reference>
<dbReference type="AlphaFoldDB" id="D1QQC7"/>
<dbReference type="STRING" id="649760.HMPREF0971_01176"/>
<organism evidence="1 2">
    <name type="scientific">Segatella oris F0302</name>
    <dbReference type="NCBI Taxonomy" id="649760"/>
    <lineage>
        <taxon>Bacteria</taxon>
        <taxon>Pseudomonadati</taxon>
        <taxon>Bacteroidota</taxon>
        <taxon>Bacteroidia</taxon>
        <taxon>Bacteroidales</taxon>
        <taxon>Prevotellaceae</taxon>
        <taxon>Segatella</taxon>
    </lineage>
</organism>
<gene>
    <name evidence="1" type="ORF">HMPREF0971_01176</name>
</gene>
<dbReference type="EMBL" id="ACUZ02000023">
    <property type="protein sequence ID" value="EFB32333.1"/>
    <property type="molecule type" value="Genomic_DNA"/>
</dbReference>
<proteinExistence type="predicted"/>
<name>D1QQC7_9BACT</name>
<sequence>MMQCVCLHVTSLFLLSCSFFFILFPFNFFTFKIFYKCLCIACVFEKQNLLAVNTPVLSALSKMLAISWLREMIKIALQEIMKNQVILYRITLHFDLY</sequence>
<evidence type="ECO:0000313" key="1">
    <source>
        <dbReference type="EMBL" id="EFB32333.1"/>
    </source>
</evidence>
<dbReference type="Proteomes" id="UP000004079">
    <property type="component" value="Unassembled WGS sequence"/>
</dbReference>
<evidence type="ECO:0000313" key="2">
    <source>
        <dbReference type="Proteomes" id="UP000004079"/>
    </source>
</evidence>
<comment type="caution">
    <text evidence="1">The sequence shown here is derived from an EMBL/GenBank/DDBJ whole genome shotgun (WGS) entry which is preliminary data.</text>
</comment>
<dbReference type="HOGENOM" id="CLU_2344310_0_0_10"/>
<accession>D1QQC7</accession>